<keyword evidence="2" id="KW-1185">Reference proteome</keyword>
<organism evidence="1 2">
    <name type="scientific">Euplotes crassus</name>
    <dbReference type="NCBI Taxonomy" id="5936"/>
    <lineage>
        <taxon>Eukaryota</taxon>
        <taxon>Sar</taxon>
        <taxon>Alveolata</taxon>
        <taxon>Ciliophora</taxon>
        <taxon>Intramacronucleata</taxon>
        <taxon>Spirotrichea</taxon>
        <taxon>Hypotrichia</taxon>
        <taxon>Euplotida</taxon>
        <taxon>Euplotidae</taxon>
        <taxon>Moneuplotes</taxon>
    </lineage>
</organism>
<sequence>MRCTKIGKSIREMNRDDFIKIMRKFGYQINQLQAIEAFLEFQGSPHEPSRKADFNRLLKWLEHNIHRISTVKSSRSKVSLETENKSKKTSILQKLSKITNYASPSGLENIQEIPTEKGSSRIPQFRVDSGIKLKNLAKVEPLLENEDYFLSSPDISTCKTHKGKSAKKNRSICFTPDVKFNDQPKFSLNPGYFGEIHYEQDGHQDPNYPIKLRRKQKKYAQKGVEMAKKRVQEYNQPDDHSQQLIYKGVKSKRKSTYEKNVQALVNVTAVQFTGISAARLQHLLTRRPREEYTLKRNFKWDFH</sequence>
<evidence type="ECO:0000313" key="1">
    <source>
        <dbReference type="EMBL" id="CAI2370305.1"/>
    </source>
</evidence>
<dbReference type="EMBL" id="CAMPGE010011475">
    <property type="protein sequence ID" value="CAI2370305.1"/>
    <property type="molecule type" value="Genomic_DNA"/>
</dbReference>
<protein>
    <submittedName>
        <fullName evidence="1">Uncharacterized protein</fullName>
    </submittedName>
</protein>
<reference evidence="1" key="1">
    <citation type="submission" date="2023-07" db="EMBL/GenBank/DDBJ databases">
        <authorList>
            <consortium name="AG Swart"/>
            <person name="Singh M."/>
            <person name="Singh A."/>
            <person name="Seah K."/>
            <person name="Emmerich C."/>
        </authorList>
    </citation>
    <scope>NUCLEOTIDE SEQUENCE</scope>
    <source>
        <strain evidence="1">DP1</strain>
    </source>
</reference>
<comment type="caution">
    <text evidence="1">The sequence shown here is derived from an EMBL/GenBank/DDBJ whole genome shotgun (WGS) entry which is preliminary data.</text>
</comment>
<gene>
    <name evidence="1" type="ORF">ECRASSUSDP1_LOCUS11615</name>
</gene>
<dbReference type="Proteomes" id="UP001295684">
    <property type="component" value="Unassembled WGS sequence"/>
</dbReference>
<accession>A0AAD1USC4</accession>
<dbReference type="AlphaFoldDB" id="A0AAD1USC4"/>
<proteinExistence type="predicted"/>
<name>A0AAD1USC4_EUPCR</name>
<evidence type="ECO:0000313" key="2">
    <source>
        <dbReference type="Proteomes" id="UP001295684"/>
    </source>
</evidence>